<keyword evidence="4 7" id="KW-0808">Transferase</keyword>
<keyword evidence="6 7" id="KW-0819">tRNA processing</keyword>
<evidence type="ECO:0000256" key="3">
    <source>
        <dbReference type="ARBA" id="ARBA00022603"/>
    </source>
</evidence>
<evidence type="ECO:0000256" key="6">
    <source>
        <dbReference type="ARBA" id="ARBA00022694"/>
    </source>
</evidence>
<gene>
    <name evidence="7 8" type="primary">trmB</name>
    <name evidence="9" type="ORF">FUT82_07415</name>
    <name evidence="8" type="ORF">TPHV1_40139</name>
</gene>
<dbReference type="InterPro" id="IPR003358">
    <property type="entry name" value="tRNA_(Gua-N-7)_MeTrfase_Trmb"/>
</dbReference>
<comment type="caution">
    <text evidence="7">Lacks conserved residue(s) required for the propagation of feature annotation.</text>
</comment>
<proteinExistence type="inferred from homology"/>
<feature type="binding site" evidence="7">
    <location>
        <position position="139"/>
    </location>
    <ligand>
        <name>substrate</name>
    </ligand>
</feature>
<dbReference type="HAMAP" id="MF_01057">
    <property type="entry name" value="tRNA_methyltr_TrmB"/>
    <property type="match status" value="1"/>
</dbReference>
<keyword evidence="5 7" id="KW-0949">S-adenosyl-L-methionine</keyword>
<feature type="binding site" evidence="7">
    <location>
        <begin position="206"/>
        <end position="209"/>
    </location>
    <ligand>
        <name>substrate</name>
    </ligand>
</feature>
<feature type="binding site" evidence="7">
    <location>
        <position position="112"/>
    </location>
    <ligand>
        <name>S-adenosyl-L-methionine</name>
        <dbReference type="ChEBI" id="CHEBI:59789"/>
    </ligand>
</feature>
<dbReference type="CDD" id="cd02440">
    <property type="entry name" value="AdoMet_MTases"/>
    <property type="match status" value="1"/>
</dbReference>
<sequence>MDIVELKNRPILTFVLRTGRMTDGQKRDYAVFSKRWCIPYQNEPIQFEHIFGNSQPVIMEIGFGMGLATAEIAEKNPGTNYLGVEVYKPGVGKLLGEIEKRNLSNIRIIEYDAIQVLQTMIDEKSLAGFHIFFPDPWQKKKHHKRRLLHRPNTDLFVSRLRDGGYIYAVTDWEHYAHDAYAELSATAGLTSKYEGFAPSQSWRPKTKFELKGLKKDHVIRELFFTRTNGL</sequence>
<evidence type="ECO:0000256" key="2">
    <source>
        <dbReference type="ARBA" id="ARBA00003015"/>
    </source>
</evidence>
<dbReference type="GO" id="GO:0043527">
    <property type="term" value="C:tRNA methyltransferase complex"/>
    <property type="evidence" value="ECO:0007669"/>
    <property type="project" value="TreeGrafter"/>
</dbReference>
<dbReference type="InterPro" id="IPR029063">
    <property type="entry name" value="SAM-dependent_MTases_sf"/>
</dbReference>
<organism evidence="8 10">
    <name type="scientific">Treponema phagedenis</name>
    <dbReference type="NCBI Taxonomy" id="162"/>
    <lineage>
        <taxon>Bacteria</taxon>
        <taxon>Pseudomonadati</taxon>
        <taxon>Spirochaetota</taxon>
        <taxon>Spirochaetia</taxon>
        <taxon>Spirochaetales</taxon>
        <taxon>Treponemataceae</taxon>
        <taxon>Treponema</taxon>
    </lineage>
</organism>
<dbReference type="PANTHER" id="PTHR23417:SF14">
    <property type="entry name" value="PENTACOTRIPEPTIDE-REPEAT REGION OF PRORP DOMAIN-CONTAINING PROTEIN"/>
    <property type="match status" value="1"/>
</dbReference>
<evidence type="ECO:0000256" key="1">
    <source>
        <dbReference type="ARBA" id="ARBA00000142"/>
    </source>
</evidence>
<evidence type="ECO:0000256" key="5">
    <source>
        <dbReference type="ARBA" id="ARBA00022691"/>
    </source>
</evidence>
<feature type="binding site" evidence="7">
    <location>
        <position position="171"/>
    </location>
    <ligand>
        <name>substrate</name>
    </ligand>
</feature>
<feature type="binding site" evidence="7">
    <location>
        <position position="60"/>
    </location>
    <ligand>
        <name>S-adenosyl-L-methionine</name>
        <dbReference type="ChEBI" id="CHEBI:59789"/>
    </ligand>
</feature>
<feature type="binding site" evidence="7">
    <location>
        <position position="85"/>
    </location>
    <ligand>
        <name>S-adenosyl-L-methionine</name>
        <dbReference type="ChEBI" id="CHEBI:59789"/>
    </ligand>
</feature>
<comment type="catalytic activity">
    <reaction evidence="1 7">
        <text>guanosine(46) in tRNA + S-adenosyl-L-methionine = N(7)-methylguanosine(46) in tRNA + S-adenosyl-L-homocysteine</text>
        <dbReference type="Rhea" id="RHEA:42708"/>
        <dbReference type="Rhea" id="RHEA-COMP:10188"/>
        <dbReference type="Rhea" id="RHEA-COMP:10189"/>
        <dbReference type="ChEBI" id="CHEBI:57856"/>
        <dbReference type="ChEBI" id="CHEBI:59789"/>
        <dbReference type="ChEBI" id="CHEBI:74269"/>
        <dbReference type="ChEBI" id="CHEBI:74480"/>
        <dbReference type="EC" id="2.1.1.33"/>
    </reaction>
</comment>
<reference evidence="9 11" key="3">
    <citation type="submission" date="2019-08" db="EMBL/GenBank/DDBJ databases">
        <authorList>
            <person name="Kuhnert P."/>
        </authorList>
    </citation>
    <scope>NUCLEOTIDE SEQUENCE [LARGE SCALE GENOMIC DNA]</scope>
    <source>
        <strain evidence="9 11">B36.5</strain>
    </source>
</reference>
<name>A0A0B7H118_TREPH</name>
<comment type="pathway">
    <text evidence="7">tRNA modification; N(7)-methylguanine-tRNA biosynthesis.</text>
</comment>
<evidence type="ECO:0000313" key="11">
    <source>
        <dbReference type="Proteomes" id="UP000323594"/>
    </source>
</evidence>
<protein>
    <recommendedName>
        <fullName evidence="7">tRNA (guanine-N(7)-)-methyltransferase</fullName>
        <ecNumber evidence="7">2.1.1.33</ecNumber>
    </recommendedName>
    <alternativeName>
        <fullName evidence="7">tRNA (guanine(46)-N(7))-methyltransferase</fullName>
    </alternativeName>
    <alternativeName>
        <fullName evidence="7">tRNA(m7G46)-methyltransferase</fullName>
    </alternativeName>
</protein>
<dbReference type="EMBL" id="CDNC01000034">
    <property type="protein sequence ID" value="CEM62636.1"/>
    <property type="molecule type" value="Genomic_DNA"/>
</dbReference>
<dbReference type="UniPathway" id="UPA00989"/>
<dbReference type="Pfam" id="PF02390">
    <property type="entry name" value="Methyltransf_4"/>
    <property type="match status" value="1"/>
</dbReference>
<dbReference type="AlphaFoldDB" id="A0A0B7H118"/>
<evidence type="ECO:0000313" key="8">
    <source>
        <dbReference type="EMBL" id="CEM62636.1"/>
    </source>
</evidence>
<evidence type="ECO:0000313" key="9">
    <source>
        <dbReference type="EMBL" id="QEJ97837.1"/>
    </source>
</evidence>
<dbReference type="PANTHER" id="PTHR23417">
    <property type="entry name" value="3-DEOXY-D-MANNO-OCTULOSONIC-ACID TRANSFERASE/TRNA GUANINE-N 7 - -METHYLTRANSFERASE"/>
    <property type="match status" value="1"/>
</dbReference>
<dbReference type="SUPFAM" id="SSF53335">
    <property type="entry name" value="S-adenosyl-L-methionine-dependent methyltransferases"/>
    <property type="match status" value="1"/>
</dbReference>
<reference evidence="8" key="2">
    <citation type="submission" date="2015-01" db="EMBL/GenBank/DDBJ databases">
        <authorList>
            <person name="Xiang T."/>
            <person name="Song Y."/>
            <person name="Huang L."/>
            <person name="Wang B."/>
            <person name="Wu P."/>
        </authorList>
    </citation>
    <scope>NUCLEOTIDE SEQUENCE [LARGE SCALE GENOMIC DNA]</scope>
    <source>
        <strain evidence="8">V1</strain>
    </source>
</reference>
<evidence type="ECO:0000256" key="7">
    <source>
        <dbReference type="HAMAP-Rule" id="MF_01057"/>
    </source>
</evidence>
<dbReference type="InterPro" id="IPR055361">
    <property type="entry name" value="tRNA_methyltr_TrmB_bact"/>
</dbReference>
<dbReference type="NCBIfam" id="TIGR00091">
    <property type="entry name" value="tRNA (guanosine(46)-N7)-methyltransferase TrmB"/>
    <property type="match status" value="1"/>
</dbReference>
<dbReference type="Proteomes" id="UP000042527">
    <property type="component" value="Unassembled WGS sequence"/>
</dbReference>
<dbReference type="PROSITE" id="PS51625">
    <property type="entry name" value="SAM_MT_TRMB"/>
    <property type="match status" value="1"/>
</dbReference>
<dbReference type="EC" id="2.1.1.33" evidence="7"/>
<evidence type="ECO:0000313" key="10">
    <source>
        <dbReference type="Proteomes" id="UP000042527"/>
    </source>
</evidence>
<reference evidence="10" key="1">
    <citation type="submission" date="2015-01" db="EMBL/GenBank/DDBJ databases">
        <authorList>
            <person name="Manzoor Shahid"/>
            <person name="Zubair Saima"/>
        </authorList>
    </citation>
    <scope>NUCLEOTIDE SEQUENCE [LARGE SCALE GENOMIC DNA]</scope>
    <source>
        <strain evidence="10">V1</strain>
    </source>
</reference>
<comment type="similarity">
    <text evidence="7">Belongs to the class I-like SAM-binding methyltransferase superfamily. TrmB family.</text>
</comment>
<evidence type="ECO:0000256" key="4">
    <source>
        <dbReference type="ARBA" id="ARBA00022679"/>
    </source>
</evidence>
<dbReference type="Proteomes" id="UP000323594">
    <property type="component" value="Chromosome"/>
</dbReference>
<keyword evidence="3 7" id="KW-0489">Methyltransferase</keyword>
<dbReference type="OrthoDB" id="9802090at2"/>
<keyword evidence="10" id="KW-1185">Reference proteome</keyword>
<dbReference type="Gene3D" id="3.40.50.150">
    <property type="entry name" value="Vaccinia Virus protein VP39"/>
    <property type="match status" value="1"/>
</dbReference>
<accession>A0A0B7H118</accession>
<feature type="binding site" evidence="7">
    <location>
        <position position="135"/>
    </location>
    <ligand>
        <name>S-adenosyl-L-methionine</name>
        <dbReference type="ChEBI" id="CHEBI:59789"/>
    </ligand>
</feature>
<dbReference type="EMBL" id="CP042817">
    <property type="protein sequence ID" value="QEJ97837.1"/>
    <property type="molecule type" value="Genomic_DNA"/>
</dbReference>
<comment type="function">
    <text evidence="2 7">Catalyzes the formation of N(7)-methylguanine at position 46 (m7G46) in tRNA.</text>
</comment>
<dbReference type="GO" id="GO:0008176">
    <property type="term" value="F:tRNA (guanine(46)-N7)-methyltransferase activity"/>
    <property type="evidence" value="ECO:0007669"/>
    <property type="project" value="UniProtKB-UniRule"/>
</dbReference>